<dbReference type="EMBL" id="CP029200">
    <property type="protein sequence ID" value="QCO23186.1"/>
    <property type="molecule type" value="Genomic_DNA"/>
</dbReference>
<accession>A0ABX5U7X2</accession>
<evidence type="ECO:0000313" key="1">
    <source>
        <dbReference type="EMBL" id="QCO23186.1"/>
    </source>
</evidence>
<sequence>MGELEKILIMINRWGYLNLEQIALLLNKNIKTIQLQKEKLINLKNVECWHITEEKLLYFNQ</sequence>
<proteinExistence type="predicted"/>
<keyword evidence="1" id="KW-0614">Plasmid</keyword>
<gene>
    <name evidence="1" type="ORF">SRED_003048</name>
</gene>
<evidence type="ECO:0000313" key="2">
    <source>
        <dbReference type="Proteomes" id="UP000298715"/>
    </source>
</evidence>
<name>A0ABX5U7X2_SPIME</name>
<keyword evidence="2" id="KW-1185">Reference proteome</keyword>
<reference evidence="1 2" key="1">
    <citation type="submission" date="2018-05" db="EMBL/GenBank/DDBJ databases">
        <title>Compelete Genome Sequence of Spiroplasma melliferum.</title>
        <authorList>
            <person name="Davis R.E."/>
            <person name="Shao J.Y."/>
            <person name="Zhao Y."/>
            <person name="Gasparich G.E."/>
        </authorList>
    </citation>
    <scope>NUCLEOTIDE SEQUENCE [LARGE SCALE GENOMIC DNA]</scope>
    <source>
        <strain evidence="1 2">AS576</strain>
        <plasmid evidence="1 2">psm1</plasmid>
    </source>
</reference>
<protein>
    <submittedName>
        <fullName evidence="1">Uncharacterized protein</fullName>
    </submittedName>
</protein>
<dbReference type="Proteomes" id="UP000298715">
    <property type="component" value="Plasmid psm1"/>
</dbReference>
<geneLocation type="plasmid" evidence="1 2">
    <name>psm1</name>
</geneLocation>
<organism evidence="1 2">
    <name type="scientific">Spiroplasma melliferum</name>
    <dbReference type="NCBI Taxonomy" id="2134"/>
    <lineage>
        <taxon>Bacteria</taxon>
        <taxon>Bacillati</taxon>
        <taxon>Mycoplasmatota</taxon>
        <taxon>Mollicutes</taxon>
        <taxon>Entomoplasmatales</taxon>
        <taxon>Spiroplasmataceae</taxon>
        <taxon>Spiroplasma</taxon>
    </lineage>
</organism>